<dbReference type="Gene3D" id="3.30.710.10">
    <property type="entry name" value="Potassium Channel Kv1.1, Chain A"/>
    <property type="match status" value="1"/>
</dbReference>
<sequence length="266" mass="29370">MASEVMCEMFKSGLGADVRIELTPPELSLSVHSSVLGSASPYFRRLLSEKPRRPDGTFLVTELADFTAGAVVIFLVDMYGMRADPADNYKASKDLFNICAEQLFLGALCDVGALIEMPLPPYVRLVDAELDASFASHGGGLSMKPKDGEERYYGAPIDEARARTVEVDYVIGRYNATLHTSVLSKKGVDALNAWLGRELITSVEMIDDRQWDTCCGDYTYKYKRLKINGHTAWQGKVSMDFGSRGISAARVVMAFLSRTVVCDEFM</sequence>
<protein>
    <submittedName>
        <fullName evidence="3">BTB/POZ domain-containing protein</fullName>
    </submittedName>
</protein>
<name>A0A3T1CXK9_9VIRU</name>
<dbReference type="SUPFAM" id="SSF54695">
    <property type="entry name" value="POZ domain"/>
    <property type="match status" value="1"/>
</dbReference>
<dbReference type="Proteomes" id="UP001161669">
    <property type="component" value="Segment"/>
</dbReference>
<evidence type="ECO:0000313" key="3">
    <source>
        <dbReference type="EMBL" id="BBI30564.1"/>
    </source>
</evidence>
<reference evidence="4" key="1">
    <citation type="journal article" date="2019" name="J. Virol.">
        <title>Medusavirus, a novel large DNA virus discovered from hot spring water.</title>
        <authorList>
            <person name="Yoshikawa G."/>
            <person name="Blanc-Mathieu R."/>
            <person name="Song C."/>
            <person name="Kayama Y."/>
            <person name="Mochizuki T."/>
            <person name="Murata K."/>
            <person name="Ogata H."/>
            <person name="Takemura M."/>
        </authorList>
    </citation>
    <scope>NUCLEOTIDE SEQUENCE [LARGE SCALE GENOMIC DNA]</scope>
</reference>
<evidence type="ECO:0000256" key="1">
    <source>
        <dbReference type="ARBA" id="ARBA00006497"/>
    </source>
</evidence>
<dbReference type="InterPro" id="IPR011333">
    <property type="entry name" value="SKP1/BTB/POZ_sf"/>
</dbReference>
<feature type="domain" description="BTB" evidence="2">
    <location>
        <begin position="16"/>
        <end position="87"/>
    </location>
</feature>
<dbReference type="Pfam" id="PF00651">
    <property type="entry name" value="BTB"/>
    <property type="match status" value="1"/>
</dbReference>
<organism evidence="3 4">
    <name type="scientific">Acanthamoeba castellanii medusavirus J1</name>
    <dbReference type="NCBI Taxonomy" id="3114988"/>
    <lineage>
        <taxon>Viruses</taxon>
        <taxon>Varidnaviria</taxon>
        <taxon>Bamfordvirae</taxon>
        <taxon>Nucleocytoviricota</taxon>
        <taxon>Megaviricetes</taxon>
        <taxon>Mamonoviridae</taxon>
        <taxon>Medusavirus</taxon>
        <taxon>Medusavirus medusae</taxon>
    </lineage>
</organism>
<keyword evidence="4" id="KW-1185">Reference proteome</keyword>
<dbReference type="EMBL" id="AP018495">
    <property type="protein sequence ID" value="BBI30564.1"/>
    <property type="molecule type" value="Genomic_DNA"/>
</dbReference>
<accession>A0A3T1CXK9</accession>
<comment type="similarity">
    <text evidence="1">Belongs to the mimivirus BTB/WD family.</text>
</comment>
<evidence type="ECO:0000259" key="2">
    <source>
        <dbReference type="PROSITE" id="PS50097"/>
    </source>
</evidence>
<dbReference type="KEGG" id="vg:80540916"/>
<dbReference type="PROSITE" id="PS50097">
    <property type="entry name" value="BTB"/>
    <property type="match status" value="1"/>
</dbReference>
<dbReference type="InterPro" id="IPR000210">
    <property type="entry name" value="BTB/POZ_dom"/>
</dbReference>
<proteinExistence type="inferred from homology"/>
<evidence type="ECO:0000313" key="4">
    <source>
        <dbReference type="Proteomes" id="UP001161669"/>
    </source>
</evidence>